<evidence type="ECO:0008006" key="3">
    <source>
        <dbReference type="Google" id="ProtNLM"/>
    </source>
</evidence>
<accession>A0A9P5HIS3</accession>
<keyword evidence="2" id="KW-1185">Reference proteome</keyword>
<dbReference type="GO" id="GO:0005737">
    <property type="term" value="C:cytoplasm"/>
    <property type="evidence" value="ECO:0007669"/>
    <property type="project" value="TreeGrafter"/>
</dbReference>
<sequence length="232" mass="24798">MNNRSACIEYRDVAVPVSLSDEAHLRAQAATITRDILTELLAEGYPVTTLVRREEAKAGLAKLGSKTILGSLDDSDAIRTAATATDIMMHTATTDHLPSAASVLDGIAERAKAGKSTIYIHTSGCSAITDGSNDDHVSDGKGNQLSIQVSTMARFAVKHGYAGEAGGGNGVWGHIHVADLARGCMTILHYMKSTSGDRVLESPYFFIKNGEEYLWERYAEEVGKALQKAGKI</sequence>
<protein>
    <recommendedName>
        <fullName evidence="3">NAD(P)-binding domain-containing protein</fullName>
    </recommendedName>
</protein>
<dbReference type="PANTHER" id="PTHR48079">
    <property type="entry name" value="PROTEIN YEEZ"/>
    <property type="match status" value="1"/>
</dbReference>
<evidence type="ECO:0000313" key="2">
    <source>
        <dbReference type="Proteomes" id="UP000722485"/>
    </source>
</evidence>
<organism evidence="1 2">
    <name type="scientific">Cylindrodendrum hubeiense</name>
    <dbReference type="NCBI Taxonomy" id="595255"/>
    <lineage>
        <taxon>Eukaryota</taxon>
        <taxon>Fungi</taxon>
        <taxon>Dikarya</taxon>
        <taxon>Ascomycota</taxon>
        <taxon>Pezizomycotina</taxon>
        <taxon>Sordariomycetes</taxon>
        <taxon>Hypocreomycetidae</taxon>
        <taxon>Hypocreales</taxon>
        <taxon>Nectriaceae</taxon>
        <taxon>Cylindrodendrum</taxon>
    </lineage>
</organism>
<dbReference type="PANTHER" id="PTHR48079:SF6">
    <property type="entry name" value="NAD(P)-BINDING DOMAIN-CONTAINING PROTEIN-RELATED"/>
    <property type="match status" value="1"/>
</dbReference>
<dbReference type="GO" id="GO:0004029">
    <property type="term" value="F:aldehyde dehydrogenase (NAD+) activity"/>
    <property type="evidence" value="ECO:0007669"/>
    <property type="project" value="TreeGrafter"/>
</dbReference>
<comment type="caution">
    <text evidence="1">The sequence shown here is derived from an EMBL/GenBank/DDBJ whole genome shotgun (WGS) entry which is preliminary data.</text>
</comment>
<dbReference type="SUPFAM" id="SSF51735">
    <property type="entry name" value="NAD(P)-binding Rossmann-fold domains"/>
    <property type="match status" value="1"/>
</dbReference>
<dbReference type="EMBL" id="JAANBB010000010">
    <property type="protein sequence ID" value="KAF7556674.1"/>
    <property type="molecule type" value="Genomic_DNA"/>
</dbReference>
<dbReference type="OrthoDB" id="2130169at2759"/>
<dbReference type="InterPro" id="IPR051783">
    <property type="entry name" value="NAD(P)-dependent_oxidoreduct"/>
</dbReference>
<dbReference type="Gene3D" id="3.40.50.720">
    <property type="entry name" value="NAD(P)-binding Rossmann-like Domain"/>
    <property type="match status" value="1"/>
</dbReference>
<evidence type="ECO:0000313" key="1">
    <source>
        <dbReference type="EMBL" id="KAF7556674.1"/>
    </source>
</evidence>
<reference evidence="1" key="1">
    <citation type="submission" date="2020-03" db="EMBL/GenBank/DDBJ databases">
        <title>Draft Genome Sequence of Cylindrodendrum hubeiense.</title>
        <authorList>
            <person name="Buettner E."/>
            <person name="Kellner H."/>
        </authorList>
    </citation>
    <scope>NUCLEOTIDE SEQUENCE</scope>
    <source>
        <strain evidence="1">IHI 201604</strain>
    </source>
</reference>
<dbReference type="Proteomes" id="UP000722485">
    <property type="component" value="Unassembled WGS sequence"/>
</dbReference>
<name>A0A9P5HIS3_9HYPO</name>
<gene>
    <name evidence="1" type="ORF">G7Z17_g1266</name>
</gene>
<dbReference type="InterPro" id="IPR036291">
    <property type="entry name" value="NAD(P)-bd_dom_sf"/>
</dbReference>
<dbReference type="AlphaFoldDB" id="A0A9P5HIS3"/>
<proteinExistence type="predicted"/>